<evidence type="ECO:0000256" key="3">
    <source>
        <dbReference type="ARBA" id="ARBA00001966"/>
    </source>
</evidence>
<evidence type="ECO:0000256" key="1">
    <source>
        <dbReference type="ARBA" id="ARBA00001946"/>
    </source>
</evidence>
<dbReference type="STRING" id="697581.TCARB_1072"/>
<evidence type="ECO:0000259" key="14">
    <source>
        <dbReference type="Pfam" id="PF12367"/>
    </source>
</evidence>
<dbReference type="NCBIfam" id="TIGR02177">
    <property type="entry name" value="PorB_KorB"/>
    <property type="match status" value="1"/>
</dbReference>
<comment type="subunit">
    <text evidence="4">Heterodimer composed of an alpha and a beta subunit.</text>
</comment>
<evidence type="ECO:0000256" key="9">
    <source>
        <dbReference type="ARBA" id="ARBA00023004"/>
    </source>
</evidence>
<name>A0A3G1A5L0_9CREN</name>
<evidence type="ECO:0000259" key="13">
    <source>
        <dbReference type="Pfam" id="PF02775"/>
    </source>
</evidence>
<keyword evidence="8 15" id="KW-0560">Oxidoreductase</keyword>
<evidence type="ECO:0000256" key="6">
    <source>
        <dbReference type="ARBA" id="ARBA00022723"/>
    </source>
</evidence>
<evidence type="ECO:0000256" key="10">
    <source>
        <dbReference type="ARBA" id="ARBA00023014"/>
    </source>
</evidence>
<dbReference type="InterPro" id="IPR032686">
    <property type="entry name" value="PFO_beta_C"/>
</dbReference>
<keyword evidence="9" id="KW-0408">Iron</keyword>
<gene>
    <name evidence="15" type="ORF">TCARB_1072</name>
</gene>
<evidence type="ECO:0000313" key="15">
    <source>
        <dbReference type="EMBL" id="AJB42120.1"/>
    </source>
</evidence>
<dbReference type="GO" id="GO:0051536">
    <property type="term" value="F:iron-sulfur cluster binding"/>
    <property type="evidence" value="ECO:0007669"/>
    <property type="project" value="UniProtKB-KW"/>
</dbReference>
<evidence type="ECO:0000256" key="5">
    <source>
        <dbReference type="ARBA" id="ARBA00012691"/>
    </source>
</evidence>
<accession>A0A3G1A5L0</accession>
<keyword evidence="7" id="KW-0460">Magnesium</keyword>
<comment type="cofactor">
    <cofactor evidence="3">
        <name>[4Fe-4S] cluster</name>
        <dbReference type="ChEBI" id="CHEBI:49883"/>
    </cofactor>
</comment>
<dbReference type="CDD" id="cd03375">
    <property type="entry name" value="TPP_OGFOR"/>
    <property type="match status" value="1"/>
</dbReference>
<comment type="catalytic activity">
    <reaction evidence="12">
        <text>a 2-oxocarboxylate + 2 oxidized [2Fe-2S]-[ferredoxin] + CoA = an acyl-CoA + 2 reduced [2Fe-2S]-[ferredoxin] + CO2 + H(+)</text>
        <dbReference type="Rhea" id="RHEA:42316"/>
        <dbReference type="Rhea" id="RHEA-COMP:10000"/>
        <dbReference type="Rhea" id="RHEA-COMP:10001"/>
        <dbReference type="ChEBI" id="CHEBI:15378"/>
        <dbReference type="ChEBI" id="CHEBI:16526"/>
        <dbReference type="ChEBI" id="CHEBI:33737"/>
        <dbReference type="ChEBI" id="CHEBI:33738"/>
        <dbReference type="ChEBI" id="CHEBI:35179"/>
        <dbReference type="ChEBI" id="CHEBI:57287"/>
        <dbReference type="ChEBI" id="CHEBI:58342"/>
        <dbReference type="EC" id="1.2.7.11"/>
    </reaction>
</comment>
<dbReference type="InterPro" id="IPR029061">
    <property type="entry name" value="THDP-binding"/>
</dbReference>
<evidence type="ECO:0000256" key="4">
    <source>
        <dbReference type="ARBA" id="ARBA00011631"/>
    </source>
</evidence>
<dbReference type="SUPFAM" id="SSF52518">
    <property type="entry name" value="Thiamin diphosphate-binding fold (THDP-binding)"/>
    <property type="match status" value="1"/>
</dbReference>
<dbReference type="GeneID" id="25406488"/>
<keyword evidence="11" id="KW-0786">Thiamine pyrophosphate</keyword>
<protein>
    <recommendedName>
        <fullName evidence="5">2-oxoacid oxidoreductase (ferredoxin)</fullName>
        <ecNumber evidence="5">1.2.7.11</ecNumber>
    </recommendedName>
</protein>
<dbReference type="GO" id="GO:0046872">
    <property type="term" value="F:metal ion binding"/>
    <property type="evidence" value="ECO:0007669"/>
    <property type="project" value="UniProtKB-KW"/>
</dbReference>
<dbReference type="GO" id="GO:0019164">
    <property type="term" value="F:pyruvate synthase activity"/>
    <property type="evidence" value="ECO:0007669"/>
    <property type="project" value="UniProtKB-ARBA"/>
</dbReference>
<dbReference type="PANTHER" id="PTHR48084">
    <property type="entry name" value="2-OXOGLUTARATE OXIDOREDUCTASE SUBUNIT KORB-RELATED"/>
    <property type="match status" value="1"/>
</dbReference>
<feature type="domain" description="Thiamine pyrophosphate enzyme TPP-binding" evidence="13">
    <location>
        <begin position="47"/>
        <end position="194"/>
    </location>
</feature>
<dbReference type="InterPro" id="IPR011896">
    <property type="entry name" value="OFOB"/>
</dbReference>
<keyword evidence="6" id="KW-0479">Metal-binding</keyword>
<dbReference type="GO" id="GO:0030976">
    <property type="term" value="F:thiamine pyrophosphate binding"/>
    <property type="evidence" value="ECO:0007669"/>
    <property type="project" value="InterPro"/>
</dbReference>
<organism evidence="15 16">
    <name type="scientific">Thermofilum adornatum 1505</name>
    <dbReference type="NCBI Taxonomy" id="697581"/>
    <lineage>
        <taxon>Archaea</taxon>
        <taxon>Thermoproteota</taxon>
        <taxon>Thermoprotei</taxon>
        <taxon>Thermofilales</taxon>
        <taxon>Thermofilaceae</taxon>
        <taxon>Thermofilum</taxon>
    </lineage>
</organism>
<evidence type="ECO:0000313" key="16">
    <source>
        <dbReference type="Proteomes" id="UP000266720"/>
    </source>
</evidence>
<evidence type="ECO:0000256" key="11">
    <source>
        <dbReference type="ARBA" id="ARBA00023052"/>
    </source>
</evidence>
<comment type="cofactor">
    <cofactor evidence="1">
        <name>Mg(2+)</name>
        <dbReference type="ChEBI" id="CHEBI:18420"/>
    </cofactor>
</comment>
<dbReference type="KEGG" id="tcb:TCARB_1072"/>
<dbReference type="Pfam" id="PF02775">
    <property type="entry name" value="TPP_enzyme_C"/>
    <property type="match status" value="1"/>
</dbReference>
<dbReference type="PANTHER" id="PTHR48084:SF2">
    <property type="entry name" value="PYRUVATE FERREDOXIN_FLAVODOXIN OXIDOREDUCTASE, BETA SUBUNIT"/>
    <property type="match status" value="1"/>
</dbReference>
<dbReference type="Pfam" id="PF12367">
    <property type="entry name" value="PFO_beta_C"/>
    <property type="match status" value="1"/>
</dbReference>
<sequence>MERRNYRTNVWVDWCPGCGNFGILTGIYRALEELSLDPDRIVIVSGIGCSSKIPHFVYANGVHTLHGRAIPFATGIKLANPELTVIVHGGDGDLLGIGAGHFVALGRRNLDIVVILHNNGVYGLTKGQASPTLPLGVKTKSLVEPNIQNAFNPIMLALAAGYTFVARSYAFDTNHLKNIIKEAVLHKGAAFIDVLQPCVTFNDVYTADFYRKSVYKLEDDKAWDPYVRKPEEAQEKMLRAMEKALQQGEKIPIGRFYVNPFVSTFEERISQRLKAYPGLNPSNSVIEVQGEPVVNQKNFEKIFRDFIIETQTL</sequence>
<evidence type="ECO:0000256" key="2">
    <source>
        <dbReference type="ARBA" id="ARBA00001964"/>
    </source>
</evidence>
<dbReference type="NCBIfam" id="NF041171">
    <property type="entry name" value="Oxoac_fdxbeta_Archa"/>
    <property type="match status" value="1"/>
</dbReference>
<feature type="domain" description="Pyruvate ferredoxin oxidoreductase beta subunit C-terminal" evidence="14">
    <location>
        <begin position="198"/>
        <end position="271"/>
    </location>
</feature>
<evidence type="ECO:0000256" key="7">
    <source>
        <dbReference type="ARBA" id="ARBA00022842"/>
    </source>
</evidence>
<dbReference type="GO" id="GO:0018491">
    <property type="term" value="F:2-oxobutyrate synthase activity"/>
    <property type="evidence" value="ECO:0007669"/>
    <property type="project" value="UniProtKB-ARBA"/>
</dbReference>
<dbReference type="RefSeq" id="WP_052886951.1">
    <property type="nucleotide sequence ID" value="NZ_CP007493.1"/>
</dbReference>
<dbReference type="EMBL" id="CP007493">
    <property type="protein sequence ID" value="AJB42120.1"/>
    <property type="molecule type" value="Genomic_DNA"/>
</dbReference>
<keyword evidence="10" id="KW-0411">Iron-sulfur</keyword>
<dbReference type="Gene3D" id="3.40.50.970">
    <property type="match status" value="1"/>
</dbReference>
<reference evidence="16" key="1">
    <citation type="book" date="2010" name="EXTREMOPHILES" publisher="0:0-0">
        <title>Complete genome sequences of ten hyperthermophilic archaea reveal their metabolic capabilities and possible ecological roles.</title>
        <editorList>
            <person name="?"/>
        </editorList>
        <authorList>
            <person name="Ravin N.V."/>
            <person name="Mardanov A.V."/>
            <person name="Bonch-Osmolovskaya E.A."/>
            <person name="Skryabin K.G."/>
        </authorList>
    </citation>
    <scope>NUCLEOTIDE SEQUENCE [LARGE SCALE GENOMIC DNA]</scope>
    <source>
        <strain evidence="16">1505</strain>
    </source>
</reference>
<dbReference type="InterPro" id="IPR053399">
    <property type="entry name" value="2-oxoacid:Fd_oxidored_beta"/>
</dbReference>
<evidence type="ECO:0000256" key="12">
    <source>
        <dbReference type="ARBA" id="ARBA00048893"/>
    </source>
</evidence>
<comment type="cofactor">
    <cofactor evidence="2">
        <name>thiamine diphosphate</name>
        <dbReference type="ChEBI" id="CHEBI:58937"/>
    </cofactor>
</comment>
<dbReference type="EC" id="1.2.7.11" evidence="5"/>
<dbReference type="InterPro" id="IPR051457">
    <property type="entry name" value="2-oxoacid:Fd_oxidoreductase"/>
</dbReference>
<dbReference type="Proteomes" id="UP000266720">
    <property type="component" value="Chromosome"/>
</dbReference>
<dbReference type="AlphaFoldDB" id="A0A3G1A5L0"/>
<proteinExistence type="predicted"/>
<evidence type="ECO:0000256" key="8">
    <source>
        <dbReference type="ARBA" id="ARBA00023002"/>
    </source>
</evidence>
<dbReference type="InterPro" id="IPR011766">
    <property type="entry name" value="TPP_enzyme_TPP-bd"/>
</dbReference>